<reference evidence="3" key="1">
    <citation type="journal article" date="2023" name="Mol. Phylogenet. Evol.">
        <title>Genome-scale phylogeny and comparative genomics of the fungal order Sordariales.</title>
        <authorList>
            <person name="Hensen N."/>
            <person name="Bonometti L."/>
            <person name="Westerberg I."/>
            <person name="Brannstrom I.O."/>
            <person name="Guillou S."/>
            <person name="Cros-Aarteil S."/>
            <person name="Calhoun S."/>
            <person name="Haridas S."/>
            <person name="Kuo A."/>
            <person name="Mondo S."/>
            <person name="Pangilinan J."/>
            <person name="Riley R."/>
            <person name="LaButti K."/>
            <person name="Andreopoulos B."/>
            <person name="Lipzen A."/>
            <person name="Chen C."/>
            <person name="Yan M."/>
            <person name="Daum C."/>
            <person name="Ng V."/>
            <person name="Clum A."/>
            <person name="Steindorff A."/>
            <person name="Ohm R.A."/>
            <person name="Martin F."/>
            <person name="Silar P."/>
            <person name="Natvig D.O."/>
            <person name="Lalanne C."/>
            <person name="Gautier V."/>
            <person name="Ament-Velasquez S.L."/>
            <person name="Kruys A."/>
            <person name="Hutchinson M.I."/>
            <person name="Powell A.J."/>
            <person name="Barry K."/>
            <person name="Miller A.N."/>
            <person name="Grigoriev I.V."/>
            <person name="Debuchy R."/>
            <person name="Gladieux P."/>
            <person name="Hiltunen Thoren M."/>
            <person name="Johannesson H."/>
        </authorList>
    </citation>
    <scope>NUCLEOTIDE SEQUENCE</scope>
    <source>
        <strain evidence="3">CBS 560.94</strain>
    </source>
</reference>
<evidence type="ECO:0000256" key="2">
    <source>
        <dbReference type="SAM" id="Phobius"/>
    </source>
</evidence>
<feature type="compositionally biased region" description="Pro residues" evidence="1">
    <location>
        <begin position="516"/>
        <end position="527"/>
    </location>
</feature>
<feature type="compositionally biased region" description="Basic and acidic residues" evidence="1">
    <location>
        <begin position="2059"/>
        <end position="2078"/>
    </location>
</feature>
<feature type="compositionally biased region" description="Polar residues" evidence="1">
    <location>
        <begin position="766"/>
        <end position="779"/>
    </location>
</feature>
<feature type="compositionally biased region" description="Polar residues" evidence="1">
    <location>
        <begin position="659"/>
        <end position="668"/>
    </location>
</feature>
<dbReference type="EMBL" id="JAUEPP010000005">
    <property type="protein sequence ID" value="KAK3342322.1"/>
    <property type="molecule type" value="Genomic_DNA"/>
</dbReference>
<dbReference type="GeneID" id="87859154"/>
<evidence type="ECO:0000256" key="1">
    <source>
        <dbReference type="SAM" id="MobiDB-lite"/>
    </source>
</evidence>
<feature type="region of interest" description="Disordered" evidence="1">
    <location>
        <begin position="587"/>
        <end position="668"/>
    </location>
</feature>
<reference evidence="3" key="2">
    <citation type="submission" date="2023-06" db="EMBL/GenBank/DDBJ databases">
        <authorList>
            <consortium name="Lawrence Berkeley National Laboratory"/>
            <person name="Haridas S."/>
            <person name="Hensen N."/>
            <person name="Bonometti L."/>
            <person name="Westerberg I."/>
            <person name="Brannstrom I.O."/>
            <person name="Guillou S."/>
            <person name="Cros-Aarteil S."/>
            <person name="Calhoun S."/>
            <person name="Kuo A."/>
            <person name="Mondo S."/>
            <person name="Pangilinan J."/>
            <person name="Riley R."/>
            <person name="Labutti K."/>
            <person name="Andreopoulos B."/>
            <person name="Lipzen A."/>
            <person name="Chen C."/>
            <person name="Yanf M."/>
            <person name="Daum C."/>
            <person name="Ng V."/>
            <person name="Clum A."/>
            <person name="Steindorff A."/>
            <person name="Ohm R."/>
            <person name="Martin F."/>
            <person name="Silar P."/>
            <person name="Natvig D."/>
            <person name="Lalanne C."/>
            <person name="Gautier V."/>
            <person name="Ament-Velasquez S.L."/>
            <person name="Kruys A."/>
            <person name="Hutchinson M.I."/>
            <person name="Powell A.J."/>
            <person name="Barry K."/>
            <person name="Miller A.N."/>
            <person name="Grigoriev I.V."/>
            <person name="Debuchy R."/>
            <person name="Gladieux P."/>
            <person name="Thoren M.H."/>
            <person name="Johannesson H."/>
        </authorList>
    </citation>
    <scope>NUCLEOTIDE SEQUENCE</scope>
    <source>
        <strain evidence="3">CBS 560.94</strain>
    </source>
</reference>
<feature type="region of interest" description="Disordered" evidence="1">
    <location>
        <begin position="1482"/>
        <end position="1509"/>
    </location>
</feature>
<feature type="compositionally biased region" description="Low complexity" evidence="1">
    <location>
        <begin position="1487"/>
        <end position="1498"/>
    </location>
</feature>
<keyword evidence="2" id="KW-1133">Transmembrane helix</keyword>
<feature type="region of interest" description="Disordered" evidence="1">
    <location>
        <begin position="696"/>
        <end position="779"/>
    </location>
</feature>
<proteinExistence type="predicted"/>
<keyword evidence="2" id="KW-0812">Transmembrane</keyword>
<feature type="compositionally biased region" description="Polar residues" evidence="1">
    <location>
        <begin position="1947"/>
        <end position="1957"/>
    </location>
</feature>
<feature type="region of interest" description="Disordered" evidence="1">
    <location>
        <begin position="1824"/>
        <end position="1867"/>
    </location>
</feature>
<feature type="compositionally biased region" description="Polar residues" evidence="1">
    <location>
        <begin position="712"/>
        <end position="730"/>
    </location>
</feature>
<feature type="transmembrane region" description="Helical" evidence="2">
    <location>
        <begin position="187"/>
        <end position="207"/>
    </location>
</feature>
<organism evidence="3 4">
    <name type="scientific">Neurospora tetraspora</name>
    <dbReference type="NCBI Taxonomy" id="94610"/>
    <lineage>
        <taxon>Eukaryota</taxon>
        <taxon>Fungi</taxon>
        <taxon>Dikarya</taxon>
        <taxon>Ascomycota</taxon>
        <taxon>Pezizomycotina</taxon>
        <taxon>Sordariomycetes</taxon>
        <taxon>Sordariomycetidae</taxon>
        <taxon>Sordariales</taxon>
        <taxon>Sordariaceae</taxon>
        <taxon>Neurospora</taxon>
    </lineage>
</organism>
<feature type="region of interest" description="Disordered" evidence="1">
    <location>
        <begin position="1932"/>
        <end position="2083"/>
    </location>
</feature>
<feature type="compositionally biased region" description="Acidic residues" evidence="1">
    <location>
        <begin position="1422"/>
        <end position="1444"/>
    </location>
</feature>
<feature type="compositionally biased region" description="Polar residues" evidence="1">
    <location>
        <begin position="536"/>
        <end position="546"/>
    </location>
</feature>
<feature type="region of interest" description="Disordered" evidence="1">
    <location>
        <begin position="1325"/>
        <end position="1444"/>
    </location>
</feature>
<gene>
    <name evidence="3" type="ORF">B0H65DRAFT_216769</name>
</gene>
<comment type="caution">
    <text evidence="3">The sequence shown here is derived from an EMBL/GenBank/DDBJ whole genome shotgun (WGS) entry which is preliminary data.</text>
</comment>
<feature type="transmembrane region" description="Helical" evidence="2">
    <location>
        <begin position="113"/>
        <end position="133"/>
    </location>
</feature>
<evidence type="ECO:0000313" key="3">
    <source>
        <dbReference type="EMBL" id="KAK3342322.1"/>
    </source>
</evidence>
<feature type="compositionally biased region" description="Basic and acidic residues" evidence="1">
    <location>
        <begin position="1979"/>
        <end position="1990"/>
    </location>
</feature>
<keyword evidence="2" id="KW-0472">Membrane</keyword>
<feature type="compositionally biased region" description="Polar residues" evidence="1">
    <location>
        <begin position="444"/>
        <end position="496"/>
    </location>
</feature>
<feature type="region of interest" description="Disordered" evidence="1">
    <location>
        <begin position="407"/>
        <end position="549"/>
    </location>
</feature>
<feature type="compositionally biased region" description="Basic and acidic residues" evidence="1">
    <location>
        <begin position="407"/>
        <end position="417"/>
    </location>
</feature>
<evidence type="ECO:0000313" key="4">
    <source>
        <dbReference type="Proteomes" id="UP001278500"/>
    </source>
</evidence>
<feature type="region of interest" description="Disordered" evidence="1">
    <location>
        <begin position="800"/>
        <end position="883"/>
    </location>
</feature>
<feature type="transmembrane region" description="Helical" evidence="2">
    <location>
        <begin position="148"/>
        <end position="166"/>
    </location>
</feature>
<protein>
    <submittedName>
        <fullName evidence="3">Uncharacterized protein</fullName>
    </submittedName>
</protein>
<feature type="compositionally biased region" description="Low complexity" evidence="1">
    <location>
        <begin position="1832"/>
        <end position="1862"/>
    </location>
</feature>
<sequence length="2135" mass="232359">MAVKGATEALVAAFTFGLVLYAATAALALYAKGHGTAILRDGQRLVLVGFLSTAALWALSDFISILLKVDNSSTHCQIGIIFATIFDQLARFSIEQYLHWAQNTGEKVSAVQIIAQLLILGRLVAGGVFVGFTRPQTDSFCVAASSELPISIAVISMDAAIFFCLISRALAQNTQLNTESQDARRKALFWVMFGLAVWIATSVTLHLGFRYVALVVRTALPAIGLTILIIILTVCSGTLGSASMLRSKSPEALSPRRVEISRDISSSDPYFPGGNYQDVKDAAIRSETAFINPREAPATNNQPTYGLPTISLPITGVAGMGGVPIEGQLFPPIRANTAPTVRRNRSVKAAVGLHKGSLHKKGASAGARLQISNPILQDTGKSPLDKIPTVDLQDAMRAERERREKLLRQTSQAKREMNMQPSAMDPREGVNRAVSLKRKEVGSPVSSGSSLRPENMGMSSSTQLSPGTSGIRQRSPRQSPKPSEASRQSTFPSRSVSPPEDFEQPLPNLDIRPSRQLPPSPPAPPQERPLTVLQRRPTTGLPSNPKSRALNLEQDAPGAERQQTVLFLNNVIYDDPALVHDILQGSDDRTINKPQSPGTPESVVHRPRPIPRKVADPNPFAGHRRSKSSGSLVKKSVYMSEDMPPPPAPPKSAGAGTRPQPNRTRSMTVTEKIARMYPGEMPNKMPPVPEVPAVASSYLQSPSSVDSEEVRQPSQPTKTTAKTENISTIVEESRNGTESKYETDMAAKRASSPVIPVNPPRESMYSEGSQSPDEADTTWSSVRYTQVTVGLAVAQPMPRPVVKTVRQESETKLQPEVPPASQEPAKEVKRPEVNTAVVNKPAPKQTSPVQARRVGDKCPVFSDRKSRIRMPPPSPLPLNGPRKNTVMVQAEPSPLESPEHALRQIQEQLKKFEEPVTGAYSKDHTERLALLEDLEKEMGIHENHWQEMKHDMGRDSLCSMQTNSPANRNSRYDSTVGSIVIGHGPAVGAMAAERRASRQTMLRNSGSYNPNRLSRDAVKSHMSIWQKRLTEAHIDYMETAAERLRQPSGNFLPIPLPNVQLGSPTPPDSDVSGDDDSVLSAQLDAVSNWLSKKAVKTVSLWAPAPQETTVAANLLWTPVPKASPTSTIATSEVQTFVRPAARKDLSPLRITSMQLWSKPTVNVKKAPSLWTPPVPVQILETNALWAHIPKVASECPTPLPEADAFVRPATRKVLAPLEITSTRLWKKAEHEKKPSLWTPPPKVSAVTTNRLWSPPPKVLEAPSLVLDLPDIFTRPAARKDLAHLQISSKYLWRKPYTSTKETTGLWRPSWASVAPPADFKRLSLQETPQPQPQKAPRPVTQRPPRRNKRVSALPDILENPEPLPDKRGTLGLFQFPWGEKSDTATMPQPRPFGRSMPGTMSSGVPSLRASSTPDYSGTSFFDDYDDEDPESDYEREESDDEDDFDETTLWEIASLLNSTAVPSRNSLFLSATPAYSVDEYYDGGSGSSHQEQSASASATDIDEDDDASSEHSILIGLAEDHPHDDQEHVAEQYDHQGFLQMQDTADSTPSTLDQGAQAVVATRAALADDSAPAPAPPRVETSENQAVETRLQISTGLWSPGESPENKTLSSPRSAETKGLFVLGRESTSDNRTTEQEPAAVNMHRTPQGKAADSWRPLDRLMSDSLWTPEAAAAKGVSRQVFQHWITLSLAANAQVDKAEAARLPRPQATPADLKEALIASGYPLNINKTVSGRITATPADWAAALEEAIQASIIKSAGPVFNSAIRHPVFAGSSLTTTSEWFHPAATGYTYDAACVHPVFFGSLAITCPEESVHPAMSAYAHKKLRRHQRSGSSASRSHSRSASTSSTTSRKNSRSHSSSSGKKRRESIIAQIHAIEAEMGLIPEESAVVPDVPEVPSLDEIEASRKAKIQAQIEALEQEKLFAQQVARESSVARRRGSSSVSHATTASGTTNSENDGPASMDSFPLSQRPSTATSVDLEHDQEEKSIDVPELTISSPSPSTPSQADNGLWTAPSPLPQPTPSPIPTLWTSPPSPASPFESYEDSLPSPKLLWQPKAGKPEIIAKTDEDREAHERRAMGRKGLLTMQRKAEILEQIQALENGDVTAVKGLWTKTEVVKVERDWMATQLSGELSP</sequence>
<keyword evidence="4" id="KW-1185">Reference proteome</keyword>
<dbReference type="Proteomes" id="UP001278500">
    <property type="component" value="Unassembled WGS sequence"/>
</dbReference>
<feature type="compositionally biased region" description="Polar residues" evidence="1">
    <location>
        <begin position="1398"/>
        <end position="1418"/>
    </location>
</feature>
<accession>A0AAE0JBY9</accession>
<name>A0AAE0JBY9_9PEZI</name>
<feature type="compositionally biased region" description="Low complexity" evidence="1">
    <location>
        <begin position="628"/>
        <end position="637"/>
    </location>
</feature>
<dbReference type="RefSeq" id="XP_062680115.1">
    <property type="nucleotide sequence ID" value="XM_062822000.1"/>
</dbReference>
<feature type="transmembrane region" description="Helical" evidence="2">
    <location>
        <begin position="219"/>
        <end position="239"/>
    </location>
</feature>
<feature type="compositionally biased region" description="Polar residues" evidence="1">
    <location>
        <begin position="1967"/>
        <end position="1977"/>
    </location>
</feature>
<feature type="transmembrane region" description="Helical" evidence="2">
    <location>
        <begin position="44"/>
        <end position="67"/>
    </location>
</feature>
<feature type="compositionally biased region" description="Pro residues" evidence="1">
    <location>
        <begin position="2016"/>
        <end position="2026"/>
    </location>
</feature>
<feature type="compositionally biased region" description="Basic and acidic residues" evidence="1">
    <location>
        <begin position="731"/>
        <end position="747"/>
    </location>
</feature>